<dbReference type="SUPFAM" id="SSF160904">
    <property type="entry name" value="Jann2411-like"/>
    <property type="match status" value="1"/>
</dbReference>
<dbReference type="Gene3D" id="1.10.3300.10">
    <property type="entry name" value="Jann2411-like domain"/>
    <property type="match status" value="1"/>
</dbReference>
<dbReference type="PANTHER" id="PTHR35525:SF3">
    <property type="entry name" value="BLL6575 PROTEIN"/>
    <property type="match status" value="1"/>
</dbReference>
<evidence type="ECO:0000259" key="1">
    <source>
        <dbReference type="Pfam" id="PF11706"/>
    </source>
</evidence>
<dbReference type="EMBL" id="LT629772">
    <property type="protein sequence ID" value="SDS96454.1"/>
    <property type="molecule type" value="Genomic_DNA"/>
</dbReference>
<sequence length="191" mass="20392">MTGQIHFDSHVVVVTDVACRLVNALTAGFDGITPIDPIGNPAVVREVLERDDYHPRVTAVDARRLSELAHRVRTVFTATDSGNLSQAVATVNDLLEEFGARPRLDAASGGGWTLHFHSRDPGLVVGWGAGIAAGLALAIGSDLAGRLGVCSADPCDRVYVDGSRNSNKRFCSTRCQNRVKAAAHRARRPIV</sequence>
<proteinExistence type="predicted"/>
<reference evidence="2 3" key="1">
    <citation type="submission" date="2016-10" db="EMBL/GenBank/DDBJ databases">
        <authorList>
            <person name="de Groot N.N."/>
        </authorList>
    </citation>
    <scope>NUCLEOTIDE SEQUENCE [LARGE SCALE GENOMIC DNA]</scope>
    <source>
        <strain evidence="2 3">DSM 21800</strain>
    </source>
</reference>
<dbReference type="AlphaFoldDB" id="A0A1H1WH85"/>
<dbReference type="STRING" id="630515.SAMN04489812_3653"/>
<organism evidence="2 3">
    <name type="scientific">Microlunatus soli</name>
    <dbReference type="NCBI Taxonomy" id="630515"/>
    <lineage>
        <taxon>Bacteria</taxon>
        <taxon>Bacillati</taxon>
        <taxon>Actinomycetota</taxon>
        <taxon>Actinomycetes</taxon>
        <taxon>Propionibacteriales</taxon>
        <taxon>Propionibacteriaceae</taxon>
        <taxon>Microlunatus</taxon>
    </lineage>
</organism>
<dbReference type="Pfam" id="PF11706">
    <property type="entry name" value="zf-CGNR"/>
    <property type="match status" value="1"/>
</dbReference>
<dbReference type="PANTHER" id="PTHR35525">
    <property type="entry name" value="BLL6575 PROTEIN"/>
    <property type="match status" value="1"/>
</dbReference>
<feature type="domain" description="Zinc finger CGNR" evidence="1">
    <location>
        <begin position="146"/>
        <end position="188"/>
    </location>
</feature>
<protein>
    <submittedName>
        <fullName evidence="2">Conserved protein containing a Zn-ribbon-like motif, possibly RNA-binding</fullName>
    </submittedName>
</protein>
<evidence type="ECO:0000313" key="3">
    <source>
        <dbReference type="Proteomes" id="UP000199103"/>
    </source>
</evidence>
<evidence type="ECO:0000313" key="2">
    <source>
        <dbReference type="EMBL" id="SDS96454.1"/>
    </source>
</evidence>
<dbReference type="Pfam" id="PF07336">
    <property type="entry name" value="ABATE"/>
    <property type="match status" value="1"/>
</dbReference>
<dbReference type="Proteomes" id="UP000199103">
    <property type="component" value="Chromosome I"/>
</dbReference>
<accession>A0A1H1WH85</accession>
<keyword evidence="3" id="KW-1185">Reference proteome</keyword>
<dbReference type="InterPro" id="IPR021005">
    <property type="entry name" value="Znf_CGNR"/>
</dbReference>
<dbReference type="InterPro" id="IPR023286">
    <property type="entry name" value="ABATE_dom_sf"/>
</dbReference>
<dbReference type="InterPro" id="IPR010852">
    <property type="entry name" value="ABATE"/>
</dbReference>
<name>A0A1H1WH85_9ACTN</name>
<gene>
    <name evidence="2" type="ORF">SAMN04489812_3653</name>
</gene>